<dbReference type="Proteomes" id="UP000838756">
    <property type="component" value="Unassembled WGS sequence"/>
</dbReference>
<reference evidence="1" key="1">
    <citation type="submission" date="2022-03" db="EMBL/GenBank/DDBJ databases">
        <authorList>
            <person name="Lindestad O."/>
        </authorList>
    </citation>
    <scope>NUCLEOTIDE SEQUENCE</scope>
</reference>
<sequence length="90" mass="10104">MGPGSIIKGQQLRKQNVDKPSLNLQSLRCRPGNITFAKVGTRRVRNHRRWMNDGVVPHKDTSLCGSAFAERGCYLRSHSPAHSCKPFNCK</sequence>
<accession>A0A8S4QXP9</accession>
<gene>
    <name evidence="1" type="primary">jg18901</name>
    <name evidence="1" type="ORF">PAEG_LOCUS6113</name>
</gene>
<dbReference type="AlphaFoldDB" id="A0A8S4QXP9"/>
<keyword evidence="2" id="KW-1185">Reference proteome</keyword>
<proteinExistence type="predicted"/>
<evidence type="ECO:0000313" key="2">
    <source>
        <dbReference type="Proteomes" id="UP000838756"/>
    </source>
</evidence>
<name>A0A8S4QXP9_9NEOP</name>
<dbReference type="EMBL" id="CAKXAJ010019319">
    <property type="protein sequence ID" value="CAH2218266.1"/>
    <property type="molecule type" value="Genomic_DNA"/>
</dbReference>
<comment type="caution">
    <text evidence="1">The sequence shown here is derived from an EMBL/GenBank/DDBJ whole genome shotgun (WGS) entry which is preliminary data.</text>
</comment>
<organism evidence="1 2">
    <name type="scientific">Pararge aegeria aegeria</name>
    <dbReference type="NCBI Taxonomy" id="348720"/>
    <lineage>
        <taxon>Eukaryota</taxon>
        <taxon>Metazoa</taxon>
        <taxon>Ecdysozoa</taxon>
        <taxon>Arthropoda</taxon>
        <taxon>Hexapoda</taxon>
        <taxon>Insecta</taxon>
        <taxon>Pterygota</taxon>
        <taxon>Neoptera</taxon>
        <taxon>Endopterygota</taxon>
        <taxon>Lepidoptera</taxon>
        <taxon>Glossata</taxon>
        <taxon>Ditrysia</taxon>
        <taxon>Papilionoidea</taxon>
        <taxon>Nymphalidae</taxon>
        <taxon>Satyrinae</taxon>
        <taxon>Satyrini</taxon>
        <taxon>Parargina</taxon>
        <taxon>Pararge</taxon>
    </lineage>
</organism>
<evidence type="ECO:0000313" key="1">
    <source>
        <dbReference type="EMBL" id="CAH2218266.1"/>
    </source>
</evidence>
<protein>
    <submittedName>
        <fullName evidence="1">Jg18901 protein</fullName>
    </submittedName>
</protein>